<feature type="region of interest" description="Disordered" evidence="1">
    <location>
        <begin position="71"/>
        <end position="121"/>
    </location>
</feature>
<dbReference type="AlphaFoldDB" id="A0AAV6V8M8"/>
<organism evidence="2 3">
    <name type="scientific">Oedothorax gibbosus</name>
    <dbReference type="NCBI Taxonomy" id="931172"/>
    <lineage>
        <taxon>Eukaryota</taxon>
        <taxon>Metazoa</taxon>
        <taxon>Ecdysozoa</taxon>
        <taxon>Arthropoda</taxon>
        <taxon>Chelicerata</taxon>
        <taxon>Arachnida</taxon>
        <taxon>Araneae</taxon>
        <taxon>Araneomorphae</taxon>
        <taxon>Entelegynae</taxon>
        <taxon>Araneoidea</taxon>
        <taxon>Linyphiidae</taxon>
        <taxon>Erigoninae</taxon>
        <taxon>Oedothorax</taxon>
    </lineage>
</organism>
<proteinExistence type="predicted"/>
<gene>
    <name evidence="2" type="ORF">JTE90_028172</name>
</gene>
<dbReference type="EMBL" id="JAFNEN010000132">
    <property type="protein sequence ID" value="KAG8193060.1"/>
    <property type="molecule type" value="Genomic_DNA"/>
</dbReference>
<name>A0AAV6V8M8_9ARAC</name>
<sequence length="121" mass="13902">MAWSSAKRYVREQNANAEVNLDRLKQLTADALDSVSKEQWTKFCKHVRNVEKRYWGTDHLVEETVEELIIPIHDESGSSTDTASDNEYEESTHTDATDKKYEESTDTASNISREESTDDEI</sequence>
<reference evidence="2 3" key="1">
    <citation type="journal article" date="2022" name="Nat. Ecol. Evol.">
        <title>A masculinizing supergene underlies an exaggerated male reproductive morph in a spider.</title>
        <authorList>
            <person name="Hendrickx F."/>
            <person name="De Corte Z."/>
            <person name="Sonet G."/>
            <person name="Van Belleghem S.M."/>
            <person name="Kostlbacher S."/>
            <person name="Vangestel C."/>
        </authorList>
    </citation>
    <scope>NUCLEOTIDE SEQUENCE [LARGE SCALE GENOMIC DNA]</scope>
    <source>
        <strain evidence="2">W744_W776</strain>
    </source>
</reference>
<evidence type="ECO:0000313" key="2">
    <source>
        <dbReference type="EMBL" id="KAG8193060.1"/>
    </source>
</evidence>
<accession>A0AAV6V8M8</accession>
<feature type="compositionally biased region" description="Basic and acidic residues" evidence="1">
    <location>
        <begin position="90"/>
        <end position="103"/>
    </location>
</feature>
<protein>
    <submittedName>
        <fullName evidence="2">Uncharacterized protein</fullName>
    </submittedName>
</protein>
<evidence type="ECO:0000256" key="1">
    <source>
        <dbReference type="SAM" id="MobiDB-lite"/>
    </source>
</evidence>
<comment type="caution">
    <text evidence="2">The sequence shown here is derived from an EMBL/GenBank/DDBJ whole genome shotgun (WGS) entry which is preliminary data.</text>
</comment>
<dbReference type="Proteomes" id="UP000827092">
    <property type="component" value="Unassembled WGS sequence"/>
</dbReference>
<evidence type="ECO:0000313" key="3">
    <source>
        <dbReference type="Proteomes" id="UP000827092"/>
    </source>
</evidence>
<keyword evidence="3" id="KW-1185">Reference proteome</keyword>